<organism evidence="1 2">
    <name type="scientific">Acinetobacter nosocomialis</name>
    <dbReference type="NCBI Taxonomy" id="106654"/>
    <lineage>
        <taxon>Bacteria</taxon>
        <taxon>Pseudomonadati</taxon>
        <taxon>Pseudomonadota</taxon>
        <taxon>Gammaproteobacteria</taxon>
        <taxon>Moraxellales</taxon>
        <taxon>Moraxellaceae</taxon>
        <taxon>Acinetobacter</taxon>
        <taxon>Acinetobacter calcoaceticus/baumannii complex</taxon>
    </lineage>
</organism>
<dbReference type="Proteomes" id="UP000237921">
    <property type="component" value="Chromosome"/>
</dbReference>
<evidence type="ECO:0000313" key="1">
    <source>
        <dbReference type="EMBL" id="AVF43570.1"/>
    </source>
</evidence>
<gene>
    <name evidence="1" type="ORF">AL533_03775</name>
</gene>
<sequence length="108" mass="12585">MYQTEKISKFGGINKLKAAIQTKLLDDVYCWETGKWCTQRYWNEVADKNLTGITLLDLITGTPLDATHYAGPLFNKMDEKGHVYEWIPKQKRWLYVGWHPNAKINPLL</sequence>
<dbReference type="EMBL" id="CP014019">
    <property type="protein sequence ID" value="AVF43570.1"/>
    <property type="molecule type" value="Genomic_DNA"/>
</dbReference>
<dbReference type="AlphaFoldDB" id="A0A2L1VE95"/>
<evidence type="ECO:0000313" key="2">
    <source>
        <dbReference type="Proteomes" id="UP000237921"/>
    </source>
</evidence>
<accession>A0A2L1VE95</accession>
<name>A0A2L1VE95_ACINO</name>
<proteinExistence type="predicted"/>
<dbReference type="RefSeq" id="WP_104918691.1">
    <property type="nucleotide sequence ID" value="NZ_CP014019.1"/>
</dbReference>
<reference evidence="2" key="1">
    <citation type="submission" date="2017-12" db="EMBL/GenBank/DDBJ databases">
        <title>FDA dAtabase for Regulatory Grade micrObial Sequences (FDA-ARGOS): Supporting development and validation of Infectious Disease Dx tests.</title>
        <authorList>
            <person name="Hoffmann M."/>
            <person name="Allard M."/>
            <person name="Evans P."/>
            <person name="Brown E."/>
            <person name="Tallon L."/>
            <person name="Sadzewicz L."/>
            <person name="Sengamalay N."/>
            <person name="Ott S."/>
            <person name="Godinez A."/>
            <person name="Nagaraj S."/>
            <person name="Vavikolanu K."/>
            <person name="Aluvathingal J."/>
            <person name="Nadendla S."/>
            <person name="Sichtig H."/>
        </authorList>
    </citation>
    <scope>NUCLEOTIDE SEQUENCE [LARGE SCALE GENOMIC DNA]</scope>
    <source>
        <strain evidence="2">FDAARGOS_129</strain>
    </source>
</reference>
<protein>
    <submittedName>
        <fullName evidence="1">Uncharacterized protein</fullName>
    </submittedName>
</protein>